<sequence>LKGFLFNYIYFRIKVRSFLTAEEVEIYIDLKVVKFIIDRAFLINFKYIISIKYIIKIRGVNGKFTKLSEWATFNLYFEGEVDGKSGFIKVKTAI</sequence>
<organism evidence="1 2">
    <name type="scientific">Sordaria brevicollis</name>
    <dbReference type="NCBI Taxonomy" id="83679"/>
    <lineage>
        <taxon>Eukaryota</taxon>
        <taxon>Fungi</taxon>
        <taxon>Dikarya</taxon>
        <taxon>Ascomycota</taxon>
        <taxon>Pezizomycotina</taxon>
        <taxon>Sordariomycetes</taxon>
        <taxon>Sordariomycetidae</taxon>
        <taxon>Sordariales</taxon>
        <taxon>Sordariaceae</taxon>
        <taxon>Sordaria</taxon>
    </lineage>
</organism>
<dbReference type="EMBL" id="JAUTDP010000013">
    <property type="protein sequence ID" value="KAK3391545.1"/>
    <property type="molecule type" value="Genomic_DNA"/>
</dbReference>
<evidence type="ECO:0000313" key="2">
    <source>
        <dbReference type="Proteomes" id="UP001281003"/>
    </source>
</evidence>
<evidence type="ECO:0000313" key="1">
    <source>
        <dbReference type="EMBL" id="KAK3391545.1"/>
    </source>
</evidence>
<dbReference type="Proteomes" id="UP001281003">
    <property type="component" value="Unassembled WGS sequence"/>
</dbReference>
<dbReference type="AlphaFoldDB" id="A0AAE0P1Y6"/>
<comment type="caution">
    <text evidence="1">The sequence shown here is derived from an EMBL/GenBank/DDBJ whole genome shotgun (WGS) entry which is preliminary data.</text>
</comment>
<feature type="non-terminal residue" evidence="1">
    <location>
        <position position="1"/>
    </location>
</feature>
<reference evidence="1" key="2">
    <citation type="submission" date="2023-07" db="EMBL/GenBank/DDBJ databases">
        <authorList>
            <consortium name="Lawrence Berkeley National Laboratory"/>
            <person name="Haridas S."/>
            <person name="Hensen N."/>
            <person name="Bonometti L."/>
            <person name="Westerberg I."/>
            <person name="Brannstrom I.O."/>
            <person name="Guillou S."/>
            <person name="Cros-Aarteil S."/>
            <person name="Calhoun S."/>
            <person name="Kuo A."/>
            <person name="Mondo S."/>
            <person name="Pangilinan J."/>
            <person name="Riley R."/>
            <person name="LaButti K."/>
            <person name="Andreopoulos B."/>
            <person name="Lipzen A."/>
            <person name="Chen C."/>
            <person name="Yanf M."/>
            <person name="Daum C."/>
            <person name="Ng V."/>
            <person name="Clum A."/>
            <person name="Steindorff A."/>
            <person name="Ohm R."/>
            <person name="Martin F."/>
            <person name="Silar P."/>
            <person name="Natvig D."/>
            <person name="Lalanne C."/>
            <person name="Gautier V."/>
            <person name="Ament-velasquez S.L."/>
            <person name="Kruys A."/>
            <person name="Hutchinson M.I."/>
            <person name="Powell A.J."/>
            <person name="Barry K."/>
            <person name="Miller A.N."/>
            <person name="Grigoriev I.V."/>
            <person name="Debuchy R."/>
            <person name="Gladieux P."/>
            <person name="Thoren M.H."/>
            <person name="Johannesson H."/>
        </authorList>
    </citation>
    <scope>NUCLEOTIDE SEQUENCE</scope>
    <source>
        <strain evidence="1">FGSC 1904</strain>
    </source>
</reference>
<reference evidence="1" key="1">
    <citation type="journal article" date="2023" name="Mol. Phylogenet. Evol.">
        <title>Genome-scale phylogeny and comparative genomics of the fungal order Sordariales.</title>
        <authorList>
            <person name="Hensen N."/>
            <person name="Bonometti L."/>
            <person name="Westerberg I."/>
            <person name="Brannstrom I.O."/>
            <person name="Guillou S."/>
            <person name="Cros-Aarteil S."/>
            <person name="Calhoun S."/>
            <person name="Haridas S."/>
            <person name="Kuo A."/>
            <person name="Mondo S."/>
            <person name="Pangilinan J."/>
            <person name="Riley R."/>
            <person name="LaButti K."/>
            <person name="Andreopoulos B."/>
            <person name="Lipzen A."/>
            <person name="Chen C."/>
            <person name="Yan M."/>
            <person name="Daum C."/>
            <person name="Ng V."/>
            <person name="Clum A."/>
            <person name="Steindorff A."/>
            <person name="Ohm R.A."/>
            <person name="Martin F."/>
            <person name="Silar P."/>
            <person name="Natvig D.O."/>
            <person name="Lalanne C."/>
            <person name="Gautier V."/>
            <person name="Ament-Velasquez S.L."/>
            <person name="Kruys A."/>
            <person name="Hutchinson M.I."/>
            <person name="Powell A.J."/>
            <person name="Barry K."/>
            <person name="Miller A.N."/>
            <person name="Grigoriev I.V."/>
            <person name="Debuchy R."/>
            <person name="Gladieux P."/>
            <person name="Hiltunen Thoren M."/>
            <person name="Johannesson H."/>
        </authorList>
    </citation>
    <scope>NUCLEOTIDE SEQUENCE</scope>
    <source>
        <strain evidence="1">FGSC 1904</strain>
    </source>
</reference>
<protein>
    <submittedName>
        <fullName evidence="1">Uncharacterized protein</fullName>
    </submittedName>
</protein>
<keyword evidence="2" id="KW-1185">Reference proteome</keyword>
<proteinExistence type="predicted"/>
<gene>
    <name evidence="1" type="ORF">B0T20DRAFT_363481</name>
</gene>
<name>A0AAE0P1Y6_SORBR</name>
<accession>A0AAE0P1Y6</accession>